<feature type="domain" description="Clp1 P-loop" evidence="6">
    <location>
        <begin position="217"/>
        <end position="360"/>
    </location>
</feature>
<dbReference type="GO" id="GO:0005524">
    <property type="term" value="F:ATP binding"/>
    <property type="evidence" value="ECO:0007669"/>
    <property type="project" value="UniProtKB-KW"/>
</dbReference>
<keyword evidence="4" id="KW-0418">Kinase</keyword>
<accession>A0A915P6P9</accession>
<dbReference type="Pfam" id="PF16575">
    <property type="entry name" value="CLP1_P"/>
    <property type="match status" value="1"/>
</dbReference>
<proteinExistence type="inferred from homology"/>
<evidence type="ECO:0000259" key="6">
    <source>
        <dbReference type="Pfam" id="PF16575"/>
    </source>
</evidence>
<evidence type="ECO:0000256" key="4">
    <source>
        <dbReference type="ARBA" id="ARBA00022777"/>
    </source>
</evidence>
<evidence type="ECO:0000313" key="7">
    <source>
        <dbReference type="Proteomes" id="UP000887560"/>
    </source>
</evidence>
<evidence type="ECO:0000256" key="3">
    <source>
        <dbReference type="ARBA" id="ARBA00022741"/>
    </source>
</evidence>
<dbReference type="PANTHER" id="PTHR12755:SF3">
    <property type="entry name" value="POLYNUCLEOTIDE 5'-HYDROXYL-KINASE NOL9"/>
    <property type="match status" value="1"/>
</dbReference>
<keyword evidence="5" id="KW-0067">ATP-binding</keyword>
<reference evidence="8" key="1">
    <citation type="submission" date="2022-11" db="UniProtKB">
        <authorList>
            <consortium name="WormBaseParasite"/>
        </authorList>
    </citation>
    <scope>IDENTIFICATION</scope>
</reference>
<sequence length="458" mass="52319">MIPVNQQQQSLGSPIHFKPKFGGNFLQCLCTDPSHTVLIFGKQTKLFLNGVFSFQVLYGYINVNGYLFSPKKYNYSNYVKVAIPCGYLPATFSINDKLSTELHFERIQSRLREFVNDPKKAETFIENNKPIAIVLIKTKMDNASRFIQQQLNNSSDVLNIFPQFGIQLGMNLCYLNDQMNARDVEGLVTLEKDYYSVCEKIYRFVESEKKCIAFISGNKGVGKSTTSRFVINALNTYLLLHPSKPSCRIFLLDTDVGQSELSPAGCVSLCEIKKPLIGVPFTSQLPSLPKSLFFGSNSPAIDTDFYIKLIGYLIDYFNKMIKEDSNKDDNFVLIVNSLGWITDLGYDLMLRVLNTVKPHFLKERNFTNSKHPTSAQLRNFQMAGYLAQLFTQERSLIERNQNNALKLADLPSYRVRFCSVSIYIHPEFRYVDDKLMLCALNCSFVALCKIEEGFERFF</sequence>
<comment type="similarity">
    <text evidence="1">Belongs to the Clp1 family. NOL9/GRC3 subfamily.</text>
</comment>
<dbReference type="PANTHER" id="PTHR12755">
    <property type="entry name" value="CLEAVAGE/POLYADENYLATION FACTOR IA SUBUNIT CLP1P"/>
    <property type="match status" value="1"/>
</dbReference>
<keyword evidence="3" id="KW-0547">Nucleotide-binding</keyword>
<dbReference type="Proteomes" id="UP000887560">
    <property type="component" value="Unplaced"/>
</dbReference>
<dbReference type="GO" id="GO:0051731">
    <property type="term" value="F:polynucleotide 5'-hydroxyl-kinase activity"/>
    <property type="evidence" value="ECO:0007669"/>
    <property type="project" value="InterPro"/>
</dbReference>
<evidence type="ECO:0000313" key="8">
    <source>
        <dbReference type="WBParaSite" id="scf7180000423540.g11248"/>
    </source>
</evidence>
<evidence type="ECO:0000256" key="5">
    <source>
        <dbReference type="ARBA" id="ARBA00022840"/>
    </source>
</evidence>
<dbReference type="Gene3D" id="3.40.50.300">
    <property type="entry name" value="P-loop containing nucleotide triphosphate hydrolases"/>
    <property type="match status" value="1"/>
</dbReference>
<protein>
    <submittedName>
        <fullName evidence="8">Polyribonucleotide 5'-hydroxyl-kinase Clp1 P-loop domain-containing protein</fullName>
    </submittedName>
</protein>
<keyword evidence="2" id="KW-0808">Transferase</keyword>
<dbReference type="InterPro" id="IPR032319">
    <property type="entry name" value="CLP1_P"/>
</dbReference>
<evidence type="ECO:0000256" key="2">
    <source>
        <dbReference type="ARBA" id="ARBA00022679"/>
    </source>
</evidence>
<dbReference type="InterPro" id="IPR045116">
    <property type="entry name" value="Clp1/Grc3"/>
</dbReference>
<dbReference type="WBParaSite" id="scf7180000423540.g11248">
    <property type="protein sequence ID" value="scf7180000423540.g11248"/>
    <property type="gene ID" value="scf7180000423540.g11248"/>
</dbReference>
<evidence type="ECO:0000256" key="1">
    <source>
        <dbReference type="ARBA" id="ARBA00011003"/>
    </source>
</evidence>
<dbReference type="AlphaFoldDB" id="A0A915P6P9"/>
<dbReference type="GO" id="GO:0005634">
    <property type="term" value="C:nucleus"/>
    <property type="evidence" value="ECO:0007669"/>
    <property type="project" value="TreeGrafter"/>
</dbReference>
<organism evidence="7 8">
    <name type="scientific">Meloidogyne floridensis</name>
    <dbReference type="NCBI Taxonomy" id="298350"/>
    <lineage>
        <taxon>Eukaryota</taxon>
        <taxon>Metazoa</taxon>
        <taxon>Ecdysozoa</taxon>
        <taxon>Nematoda</taxon>
        <taxon>Chromadorea</taxon>
        <taxon>Rhabditida</taxon>
        <taxon>Tylenchina</taxon>
        <taxon>Tylenchomorpha</taxon>
        <taxon>Tylenchoidea</taxon>
        <taxon>Meloidogynidae</taxon>
        <taxon>Meloidogyninae</taxon>
        <taxon>Meloidogyne</taxon>
    </lineage>
</organism>
<name>A0A915P6P9_9BILA</name>
<dbReference type="InterPro" id="IPR027417">
    <property type="entry name" value="P-loop_NTPase"/>
</dbReference>
<dbReference type="GO" id="GO:0000448">
    <property type="term" value="P:cleavage in ITS2 between 5.8S rRNA and LSU-rRNA of tricistronic rRNA transcript (SSU-rRNA, 5.8S rRNA, LSU-rRNA)"/>
    <property type="evidence" value="ECO:0007669"/>
    <property type="project" value="TreeGrafter"/>
</dbReference>
<keyword evidence="7" id="KW-1185">Reference proteome</keyword>